<feature type="region of interest" description="Disordered" evidence="1">
    <location>
        <begin position="133"/>
        <end position="313"/>
    </location>
</feature>
<dbReference type="InterPro" id="IPR025064">
    <property type="entry name" value="DUF4005"/>
</dbReference>
<sequence>MESEQPKRCLKRFAPEQPETEGKKFVFGSRKASNPAFISAQSKFEELSSTANSARSISSSNQEVGVESNTDADSSSMDNAIRTKEIDLSENAIGLTLEPLNLSRKPKFQKGLAILIAAKNLDVEAKVIAVDSSQAKQKLEKNPSDVRIELDSETGHQAYKSSPEASPRSHMTVPESQGPFQLVKDPPANPNQDSGGRSSLEQLPKDHKSGKRRSSFGSSRPDHVDQEPTDSSSSNSLPNYMQATESARAKAQANSSPRSSPDVQDKDIYIKKRHSLPGANGRQGSPCIQRSMSQAQQGAKGNGTHPNERKWQR</sequence>
<dbReference type="OrthoDB" id="1747078at2759"/>
<feature type="region of interest" description="Disordered" evidence="1">
    <location>
        <begin position="1"/>
        <end position="21"/>
    </location>
</feature>
<feature type="compositionally biased region" description="Polar residues" evidence="1">
    <location>
        <begin position="282"/>
        <end position="299"/>
    </location>
</feature>
<dbReference type="AlphaFoldDB" id="A0A5J5B4U1"/>
<feature type="compositionally biased region" description="Polar residues" evidence="1">
    <location>
        <begin position="229"/>
        <end position="245"/>
    </location>
</feature>
<evidence type="ECO:0000313" key="3">
    <source>
        <dbReference type="EMBL" id="KAA8537544.1"/>
    </source>
</evidence>
<feature type="compositionally biased region" description="Polar residues" evidence="1">
    <location>
        <begin position="67"/>
        <end position="78"/>
    </location>
</feature>
<name>A0A5J5B4U1_9ASTE</name>
<feature type="compositionally biased region" description="Low complexity" evidence="1">
    <location>
        <begin position="49"/>
        <end position="61"/>
    </location>
</feature>
<feature type="domain" description="DUF4005" evidence="2">
    <location>
        <begin position="227"/>
        <end position="296"/>
    </location>
</feature>
<evidence type="ECO:0000256" key="1">
    <source>
        <dbReference type="SAM" id="MobiDB-lite"/>
    </source>
</evidence>
<organism evidence="3 4">
    <name type="scientific">Nyssa sinensis</name>
    <dbReference type="NCBI Taxonomy" id="561372"/>
    <lineage>
        <taxon>Eukaryota</taxon>
        <taxon>Viridiplantae</taxon>
        <taxon>Streptophyta</taxon>
        <taxon>Embryophyta</taxon>
        <taxon>Tracheophyta</taxon>
        <taxon>Spermatophyta</taxon>
        <taxon>Magnoliopsida</taxon>
        <taxon>eudicotyledons</taxon>
        <taxon>Gunneridae</taxon>
        <taxon>Pentapetalae</taxon>
        <taxon>asterids</taxon>
        <taxon>Cornales</taxon>
        <taxon>Nyssaceae</taxon>
        <taxon>Nyssa</taxon>
    </lineage>
</organism>
<proteinExistence type="predicted"/>
<gene>
    <name evidence="3" type="ORF">F0562_027152</name>
</gene>
<keyword evidence="4" id="KW-1185">Reference proteome</keyword>
<feature type="region of interest" description="Disordered" evidence="1">
    <location>
        <begin position="49"/>
        <end position="78"/>
    </location>
</feature>
<accession>A0A5J5B4U1</accession>
<protein>
    <recommendedName>
        <fullName evidence="2">DUF4005 domain-containing protein</fullName>
    </recommendedName>
</protein>
<feature type="compositionally biased region" description="Polar residues" evidence="1">
    <location>
        <begin position="252"/>
        <end position="262"/>
    </location>
</feature>
<reference evidence="3 4" key="1">
    <citation type="submission" date="2019-09" db="EMBL/GenBank/DDBJ databases">
        <title>A chromosome-level genome assembly of the Chinese tupelo Nyssa sinensis.</title>
        <authorList>
            <person name="Yang X."/>
            <person name="Kang M."/>
            <person name="Yang Y."/>
            <person name="Xiong H."/>
            <person name="Wang M."/>
            <person name="Zhang Z."/>
            <person name="Wang Z."/>
            <person name="Wu H."/>
            <person name="Ma T."/>
            <person name="Liu J."/>
            <person name="Xi Z."/>
        </authorList>
    </citation>
    <scope>NUCLEOTIDE SEQUENCE [LARGE SCALE GENOMIC DNA]</scope>
    <source>
        <strain evidence="3">J267</strain>
        <tissue evidence="3">Leaf</tissue>
    </source>
</reference>
<feature type="compositionally biased region" description="Polar residues" evidence="1">
    <location>
        <begin position="190"/>
        <end position="201"/>
    </location>
</feature>
<evidence type="ECO:0000259" key="2">
    <source>
        <dbReference type="Pfam" id="PF13178"/>
    </source>
</evidence>
<evidence type="ECO:0000313" key="4">
    <source>
        <dbReference type="Proteomes" id="UP000325577"/>
    </source>
</evidence>
<dbReference type="Pfam" id="PF13178">
    <property type="entry name" value="DUF4005"/>
    <property type="match status" value="1"/>
</dbReference>
<dbReference type="Proteomes" id="UP000325577">
    <property type="component" value="Linkage Group LG15"/>
</dbReference>
<dbReference type="EMBL" id="CM018038">
    <property type="protein sequence ID" value="KAA8537544.1"/>
    <property type="molecule type" value="Genomic_DNA"/>
</dbReference>
<feature type="compositionally biased region" description="Basic and acidic residues" evidence="1">
    <location>
        <begin position="137"/>
        <end position="154"/>
    </location>
</feature>